<dbReference type="OrthoDB" id="170089at2157"/>
<keyword evidence="8" id="KW-1185">Reference proteome</keyword>
<evidence type="ECO:0000256" key="5">
    <source>
        <dbReference type="SAM" id="MobiDB-lite"/>
    </source>
</evidence>
<keyword evidence="2" id="KW-0479">Metal-binding</keyword>
<dbReference type="GO" id="GO:0016788">
    <property type="term" value="F:hydrolase activity, acting on ester bonds"/>
    <property type="evidence" value="ECO:0007669"/>
    <property type="project" value="InterPro"/>
</dbReference>
<organism evidence="7 8">
    <name type="scientific">Natrinema halophilum</name>
    <dbReference type="NCBI Taxonomy" id="1699371"/>
    <lineage>
        <taxon>Archaea</taxon>
        <taxon>Methanobacteriati</taxon>
        <taxon>Methanobacteriota</taxon>
        <taxon>Stenosarchaea group</taxon>
        <taxon>Halobacteria</taxon>
        <taxon>Halobacteriales</taxon>
        <taxon>Natrialbaceae</taxon>
        <taxon>Natrinema</taxon>
    </lineage>
</organism>
<comment type="cofactor">
    <cofactor evidence="1">
        <name>Zn(2+)</name>
        <dbReference type="ChEBI" id="CHEBI:29105"/>
    </cofactor>
</comment>
<keyword evidence="4" id="KW-0862">Zinc</keyword>
<dbReference type="EMBL" id="CP058601">
    <property type="protein sequence ID" value="QLG50756.1"/>
    <property type="molecule type" value="Genomic_DNA"/>
</dbReference>
<feature type="compositionally biased region" description="Low complexity" evidence="5">
    <location>
        <begin position="274"/>
        <end position="303"/>
    </location>
</feature>
<name>A0A7D5KF23_9EURY</name>
<dbReference type="GO" id="GO:0046872">
    <property type="term" value="F:metal ion binding"/>
    <property type="evidence" value="ECO:0007669"/>
    <property type="project" value="UniProtKB-KW"/>
</dbReference>
<feature type="region of interest" description="Disordered" evidence="5">
    <location>
        <begin position="264"/>
        <end position="317"/>
    </location>
</feature>
<dbReference type="InterPro" id="IPR053138">
    <property type="entry name" value="N-alpha-Ac-DABA_deacetylase"/>
</dbReference>
<dbReference type="Gene3D" id="3.40.630.10">
    <property type="entry name" value="Zn peptidases"/>
    <property type="match status" value="1"/>
</dbReference>
<dbReference type="AlphaFoldDB" id="A0A7D5KF23"/>
<reference evidence="7 8" key="1">
    <citation type="submission" date="2020-07" db="EMBL/GenBank/DDBJ databases">
        <authorList>
            <person name="Cui H."/>
        </authorList>
    </citation>
    <scope>NUCLEOTIDE SEQUENCE [LARGE SCALE GENOMIC DNA]</scope>
    <source>
        <strain evidence="7 8">YPL8</strain>
    </source>
</reference>
<evidence type="ECO:0000313" key="8">
    <source>
        <dbReference type="Proteomes" id="UP000509241"/>
    </source>
</evidence>
<dbReference type="InterPro" id="IPR013783">
    <property type="entry name" value="Ig-like_fold"/>
</dbReference>
<accession>A0A7D5KF23</accession>
<evidence type="ECO:0000256" key="3">
    <source>
        <dbReference type="ARBA" id="ARBA00022801"/>
    </source>
</evidence>
<dbReference type="KEGG" id="haly:HYG82_18895"/>
<protein>
    <submittedName>
        <fullName evidence="7">Succinylglutamate desuccinylase/aspartoacylase family protein</fullName>
    </submittedName>
</protein>
<dbReference type="InterPro" id="IPR055438">
    <property type="entry name" value="AstE_AspA_cat"/>
</dbReference>
<dbReference type="PROSITE" id="PS51318">
    <property type="entry name" value="TAT"/>
    <property type="match status" value="1"/>
</dbReference>
<dbReference type="PANTHER" id="PTHR37326">
    <property type="entry name" value="BLL3975 PROTEIN"/>
    <property type="match status" value="1"/>
</dbReference>
<evidence type="ECO:0000256" key="1">
    <source>
        <dbReference type="ARBA" id="ARBA00001947"/>
    </source>
</evidence>
<sequence length="394" mass="41619">MRPESLPDTLPRRSVLAMTGGCAVASASVAGVASATAQSDEDSVSRESFAIREGTAEETTVYVTTSDPSGPTGFVIGGMHGNEVAGYKAAGKIADWAIGTGTLVTIPEANAVAIERGTRNDEHGHNLNREFPEWGTPGTKLARAIWDVVTKYEPDVVIDLHESTGIYGGNASNGVGQAIFTGEGSNEAARVTDYVNRNYVDDPDLAFQVGGFSSPNARPQDLLVHKASRDLGAQAFLAETYSGVSLEKRVQWHTAVVERLLTEELSPNGTVNESEPSAQTQSQSQPQSQSTDTTTESTGSTSSKPAAKITPLPTWTSVSSLDRGQTITLDASQSKVPSNNLDCYEWKVGSGGSFKEAGEKIDVTVDQNNYPVALRVVAENGSTDTDRVTLSLGC</sequence>
<dbReference type="Pfam" id="PF24827">
    <property type="entry name" value="AstE_AspA_cat"/>
    <property type="match status" value="1"/>
</dbReference>
<evidence type="ECO:0000313" key="7">
    <source>
        <dbReference type="EMBL" id="QLG50756.1"/>
    </source>
</evidence>
<dbReference type="PANTHER" id="PTHR37326:SF1">
    <property type="entry name" value="BLL3975 PROTEIN"/>
    <property type="match status" value="1"/>
</dbReference>
<evidence type="ECO:0000256" key="4">
    <source>
        <dbReference type="ARBA" id="ARBA00022833"/>
    </source>
</evidence>
<keyword evidence="3" id="KW-0378">Hydrolase</keyword>
<proteinExistence type="predicted"/>
<evidence type="ECO:0000256" key="2">
    <source>
        <dbReference type="ARBA" id="ARBA00022723"/>
    </source>
</evidence>
<dbReference type="SUPFAM" id="SSF53187">
    <property type="entry name" value="Zn-dependent exopeptidases"/>
    <property type="match status" value="1"/>
</dbReference>
<dbReference type="Proteomes" id="UP000509241">
    <property type="component" value="Chromosome"/>
</dbReference>
<gene>
    <name evidence="7" type="ORF">HYG82_18895</name>
</gene>
<evidence type="ECO:0000259" key="6">
    <source>
        <dbReference type="Pfam" id="PF24827"/>
    </source>
</evidence>
<feature type="domain" description="Succinylglutamate desuccinylase/Aspartoacylase catalytic" evidence="6">
    <location>
        <begin position="70"/>
        <end position="164"/>
    </location>
</feature>
<dbReference type="Gene3D" id="2.60.40.10">
    <property type="entry name" value="Immunoglobulins"/>
    <property type="match status" value="1"/>
</dbReference>
<dbReference type="InterPro" id="IPR006311">
    <property type="entry name" value="TAT_signal"/>
</dbReference>